<dbReference type="InterPro" id="IPR002347">
    <property type="entry name" value="SDR_fam"/>
</dbReference>
<dbReference type="InterPro" id="IPR036291">
    <property type="entry name" value="NAD(P)-bd_dom_sf"/>
</dbReference>
<dbReference type="Pfam" id="PF13561">
    <property type="entry name" value="adh_short_C2"/>
    <property type="match status" value="1"/>
</dbReference>
<keyword evidence="2" id="KW-1185">Reference proteome</keyword>
<organism evidence="1 2">
    <name type="scientific">Anaeromassilibacillus senegalensis</name>
    <dbReference type="NCBI Taxonomy" id="1673717"/>
    <lineage>
        <taxon>Bacteria</taxon>
        <taxon>Bacillati</taxon>
        <taxon>Bacillota</taxon>
        <taxon>Clostridia</taxon>
        <taxon>Eubacteriales</taxon>
        <taxon>Acutalibacteraceae</taxon>
        <taxon>Anaeromassilibacillus</taxon>
    </lineage>
</organism>
<sequence length="221" mass="24627">MNRIVLLMETGRAATLEAASWFAAHGDRVYLGARTMPEQIPNGVQGLVFDPLCAESLEEAVKTVEAESGRLDIFVTGVPSHPKDGEIGTGHDDAEMLDTLMRNVYGSRIVIEAFLPLLRRGMKRIAAITEIESSNSWSTGRDDLAYHTSLAGLNMMGKILFNHLRPEGFTFRWYCDDGVPGGMCAGDYITSGLCYDEKEPYIHSDENRLTMRDAYLREISW</sequence>
<name>A0ABS9CQC8_9FIRM</name>
<evidence type="ECO:0000313" key="2">
    <source>
        <dbReference type="Proteomes" id="UP001299220"/>
    </source>
</evidence>
<gene>
    <name evidence="1" type="ORF">JQM67_06135</name>
</gene>
<proteinExistence type="predicted"/>
<dbReference type="Gene3D" id="3.40.50.720">
    <property type="entry name" value="NAD(P)-binding Rossmann-like Domain"/>
    <property type="match status" value="1"/>
</dbReference>
<protein>
    <submittedName>
        <fullName evidence="1">SDR family oxidoreductase</fullName>
    </submittedName>
</protein>
<reference evidence="1 2" key="1">
    <citation type="submission" date="2020-12" db="EMBL/GenBank/DDBJ databases">
        <title>Whole genome sequences of gut porcine anaerobes.</title>
        <authorList>
            <person name="Kubasova T."/>
            <person name="Jahodarova E."/>
            <person name="Rychlik I."/>
        </authorList>
    </citation>
    <scope>NUCLEOTIDE SEQUENCE [LARGE SCALE GENOMIC DNA]</scope>
    <source>
        <strain evidence="1 2">An867</strain>
    </source>
</reference>
<comment type="caution">
    <text evidence="1">The sequence shown here is derived from an EMBL/GenBank/DDBJ whole genome shotgun (WGS) entry which is preliminary data.</text>
</comment>
<dbReference type="Proteomes" id="UP001299220">
    <property type="component" value="Unassembled WGS sequence"/>
</dbReference>
<accession>A0ABS9CQC8</accession>
<dbReference type="EMBL" id="JAFBIT010000001">
    <property type="protein sequence ID" value="MCF2652174.1"/>
    <property type="molecule type" value="Genomic_DNA"/>
</dbReference>
<dbReference type="RefSeq" id="WP_235323193.1">
    <property type="nucleotide sequence ID" value="NZ_JAFBIT010000001.1"/>
</dbReference>
<evidence type="ECO:0000313" key="1">
    <source>
        <dbReference type="EMBL" id="MCF2652174.1"/>
    </source>
</evidence>
<dbReference type="SUPFAM" id="SSF51735">
    <property type="entry name" value="NAD(P)-binding Rossmann-fold domains"/>
    <property type="match status" value="1"/>
</dbReference>